<sequence>MEERSAIAGQDVTLGLLAGGRATRLDGRDKAWLERDGVPQVLRLARRFGVGTGAILVSANRGLDRHAGAGLQVVADRVADAGPLAGLDALAAACATPWLLTLPVDLVDANDCLLPSLVAVAGTRGASAQDDDGPQPLVALWPVPALRGAVAEALAQRALAVQALQARMGMGVARFAGVRFGNLNTPDDLRAAGIDPT</sequence>
<accession>A0ABT6MPX9</accession>
<dbReference type="Proteomes" id="UP001160550">
    <property type="component" value="Unassembled WGS sequence"/>
</dbReference>
<evidence type="ECO:0000256" key="1">
    <source>
        <dbReference type="ARBA" id="ARBA00022679"/>
    </source>
</evidence>
<gene>
    <name evidence="4" type="ORF">QF205_06230</name>
</gene>
<dbReference type="Gene3D" id="3.90.550.10">
    <property type="entry name" value="Spore Coat Polysaccharide Biosynthesis Protein SpsA, Chain A"/>
    <property type="match status" value="1"/>
</dbReference>
<comment type="caution">
    <text evidence="4">The sequence shown here is derived from an EMBL/GenBank/DDBJ whole genome shotgun (WGS) entry which is preliminary data.</text>
</comment>
<proteinExistence type="predicted"/>
<dbReference type="SUPFAM" id="SSF53448">
    <property type="entry name" value="Nucleotide-diphospho-sugar transferases"/>
    <property type="match status" value="1"/>
</dbReference>
<dbReference type="EMBL" id="JARYGX010000013">
    <property type="protein sequence ID" value="MDH7452682.1"/>
    <property type="molecule type" value="Genomic_DNA"/>
</dbReference>
<dbReference type="Pfam" id="PF12804">
    <property type="entry name" value="NTP_transf_3"/>
    <property type="match status" value="1"/>
</dbReference>
<dbReference type="RefSeq" id="WP_280941881.1">
    <property type="nucleotide sequence ID" value="NZ_JARYGX010000013.1"/>
</dbReference>
<dbReference type="PANTHER" id="PTHR19136:SF81">
    <property type="entry name" value="MOLYBDENUM COFACTOR GUANYLYLTRANSFERASE"/>
    <property type="match status" value="1"/>
</dbReference>
<protein>
    <submittedName>
        <fullName evidence="4">NTP transferase domain-containing protein</fullName>
    </submittedName>
</protein>
<name>A0ABT6MPX9_9GAMM</name>
<keyword evidence="2" id="KW-0460">Magnesium</keyword>
<reference evidence="4" key="1">
    <citation type="journal article" date="2007" name="Int. J. Syst. Evol. Microbiol.">
        <title>Luteimonas composti sp. nov., a moderately thermophilic bacterium isolated from food waste.</title>
        <authorList>
            <person name="Young C.C."/>
            <person name="Kampfer P."/>
            <person name="Chen W.M."/>
            <person name="Yen W.S."/>
            <person name="Arun A.B."/>
            <person name="Lai W.A."/>
            <person name="Shen F.T."/>
            <person name="Rekha P.D."/>
            <person name="Lin K.Y."/>
            <person name="Chou J.H."/>
        </authorList>
    </citation>
    <scope>NUCLEOTIDE SEQUENCE</scope>
    <source>
        <strain evidence="4">CC-YY355</strain>
    </source>
</reference>
<dbReference type="PANTHER" id="PTHR19136">
    <property type="entry name" value="MOLYBDENUM COFACTOR GUANYLYLTRANSFERASE"/>
    <property type="match status" value="1"/>
</dbReference>
<reference evidence="4" key="2">
    <citation type="submission" date="2023-04" db="EMBL/GenBank/DDBJ databases">
        <authorList>
            <person name="Sun J.-Q."/>
        </authorList>
    </citation>
    <scope>NUCLEOTIDE SEQUENCE</scope>
    <source>
        <strain evidence="4">CC-YY355</strain>
    </source>
</reference>
<evidence type="ECO:0000313" key="5">
    <source>
        <dbReference type="Proteomes" id="UP001160550"/>
    </source>
</evidence>
<evidence type="ECO:0000256" key="2">
    <source>
        <dbReference type="ARBA" id="ARBA00022842"/>
    </source>
</evidence>
<evidence type="ECO:0000259" key="3">
    <source>
        <dbReference type="Pfam" id="PF12804"/>
    </source>
</evidence>
<evidence type="ECO:0000313" key="4">
    <source>
        <dbReference type="EMBL" id="MDH7452682.1"/>
    </source>
</evidence>
<keyword evidence="1 4" id="KW-0808">Transferase</keyword>
<dbReference type="GO" id="GO:0016740">
    <property type="term" value="F:transferase activity"/>
    <property type="evidence" value="ECO:0007669"/>
    <property type="project" value="UniProtKB-KW"/>
</dbReference>
<dbReference type="InterPro" id="IPR029044">
    <property type="entry name" value="Nucleotide-diphossugar_trans"/>
</dbReference>
<keyword evidence="5" id="KW-1185">Reference proteome</keyword>
<organism evidence="4 5">
    <name type="scientific">Luteimonas composti</name>
    <dbReference type="NCBI Taxonomy" id="398257"/>
    <lineage>
        <taxon>Bacteria</taxon>
        <taxon>Pseudomonadati</taxon>
        <taxon>Pseudomonadota</taxon>
        <taxon>Gammaproteobacteria</taxon>
        <taxon>Lysobacterales</taxon>
        <taxon>Lysobacteraceae</taxon>
        <taxon>Luteimonas</taxon>
    </lineage>
</organism>
<feature type="domain" description="MobA-like NTP transferase" evidence="3">
    <location>
        <begin position="16"/>
        <end position="158"/>
    </location>
</feature>
<dbReference type="InterPro" id="IPR025877">
    <property type="entry name" value="MobA-like_NTP_Trfase"/>
</dbReference>